<sequence>MIVFTTGGLTFVNTLKPQIHFISGNLVSSDCDT</sequence>
<dbReference type="AlphaFoldDB" id="A0A2H1FDF9"/>
<proteinExistence type="predicted"/>
<protein>
    <submittedName>
        <fullName evidence="1">Uncharacterized protein</fullName>
    </submittedName>
</protein>
<evidence type="ECO:0000313" key="1">
    <source>
        <dbReference type="EMBL" id="SMH70795.1"/>
    </source>
</evidence>
<dbReference type="EMBL" id="LT841358">
    <property type="protein sequence ID" value="SMH70795.1"/>
    <property type="molecule type" value="Genomic_DNA"/>
</dbReference>
<reference evidence="2" key="1">
    <citation type="submission" date="2017-03" db="EMBL/GenBank/DDBJ databases">
        <authorList>
            <person name="Herbold C."/>
        </authorList>
    </citation>
    <scope>NUCLEOTIDE SEQUENCE [LARGE SCALE GENOMIC DNA]</scope>
</reference>
<name>A0A2H1FDF9_9ARCH</name>
<accession>A0A2H1FDF9</accession>
<keyword evidence="2" id="KW-1185">Reference proteome</keyword>
<evidence type="ECO:0000313" key="2">
    <source>
        <dbReference type="Proteomes" id="UP000230607"/>
    </source>
</evidence>
<organism evidence="1 2">
    <name type="scientific">Candidatus Nitrosotalea okcheonensis</name>
    <dbReference type="NCBI Taxonomy" id="1903276"/>
    <lineage>
        <taxon>Archaea</taxon>
        <taxon>Nitrososphaerota</taxon>
        <taxon>Nitrososphaeria</taxon>
        <taxon>Nitrosotaleales</taxon>
        <taxon>Nitrosotaleaceae</taxon>
        <taxon>Nitrosotalea</taxon>
    </lineage>
</organism>
<dbReference type="Proteomes" id="UP000230607">
    <property type="component" value="Chromosome 1"/>
</dbReference>
<gene>
    <name evidence="1" type="ORF">NCS_10602</name>
</gene>